<dbReference type="InterPro" id="IPR029044">
    <property type="entry name" value="Nucleotide-diphossugar_trans"/>
</dbReference>
<evidence type="ECO:0000313" key="9">
    <source>
        <dbReference type="EMBL" id="MDO5973560.1"/>
    </source>
</evidence>
<keyword evidence="2 9" id="KW-0328">Glycosyltransferase</keyword>
<evidence type="ECO:0000256" key="7">
    <source>
        <dbReference type="SAM" id="Phobius"/>
    </source>
</evidence>
<keyword evidence="6 7" id="KW-0472">Membrane</keyword>
<dbReference type="InterPro" id="IPR001173">
    <property type="entry name" value="Glyco_trans_2-like"/>
</dbReference>
<sequence length="315" mass="36406">MEEKKDISVVIPIYNEQDNIFELYNRLVLSIADFTTKYELIFVNDGSLDNSFVELLKLSENDKNIFYINLSRNFGHQIAVSAGLEFCRGECIVIIDGDLQDPPELIPQLYKKYQDGFDVVYAKREQRKGETLLKKFTSKLFYRILKKLTSFDIPLDTGDFRLLDQKVVSAINKMPERNKFLRGQIAWLGFKQTYVLFNRDERRFGKSGYTYSKMFQLAIDAITSFSDKPLSLVSKLGFIISIFSFVIILYTIFAHFVLKETVTGWSSLIISSMFIGGIQLFSIGIIGEYISRINNNVKDRPLYVIDKTNIKQEVQ</sequence>
<organism evidence="9 10">
    <name type="scientific">Flavivirga jejuensis</name>
    <dbReference type="NCBI Taxonomy" id="870487"/>
    <lineage>
        <taxon>Bacteria</taxon>
        <taxon>Pseudomonadati</taxon>
        <taxon>Bacteroidota</taxon>
        <taxon>Flavobacteriia</taxon>
        <taxon>Flavobacteriales</taxon>
        <taxon>Flavobacteriaceae</taxon>
        <taxon>Flavivirga</taxon>
    </lineage>
</organism>
<accession>A0ABT8WK73</accession>
<dbReference type="CDD" id="cd04187">
    <property type="entry name" value="DPM1_like_bac"/>
    <property type="match status" value="1"/>
</dbReference>
<keyword evidence="10" id="KW-1185">Reference proteome</keyword>
<evidence type="ECO:0000256" key="3">
    <source>
        <dbReference type="ARBA" id="ARBA00022679"/>
    </source>
</evidence>
<evidence type="ECO:0000256" key="1">
    <source>
        <dbReference type="ARBA" id="ARBA00004141"/>
    </source>
</evidence>
<feature type="transmembrane region" description="Helical" evidence="7">
    <location>
        <begin position="264"/>
        <end position="290"/>
    </location>
</feature>
<comment type="subcellular location">
    <subcellularLocation>
        <location evidence="1">Membrane</location>
        <topology evidence="1">Multi-pass membrane protein</topology>
    </subcellularLocation>
</comment>
<keyword evidence="5 7" id="KW-1133">Transmembrane helix</keyword>
<evidence type="ECO:0000259" key="8">
    <source>
        <dbReference type="Pfam" id="PF00535"/>
    </source>
</evidence>
<dbReference type="PANTHER" id="PTHR48090">
    <property type="entry name" value="UNDECAPRENYL-PHOSPHATE 4-DEOXY-4-FORMAMIDO-L-ARABINOSE TRANSFERASE-RELATED"/>
    <property type="match status" value="1"/>
</dbReference>
<evidence type="ECO:0000256" key="2">
    <source>
        <dbReference type="ARBA" id="ARBA00022676"/>
    </source>
</evidence>
<reference evidence="9" key="1">
    <citation type="submission" date="2023-07" db="EMBL/GenBank/DDBJ databases">
        <title>Two novel species in the genus Flavivirga.</title>
        <authorList>
            <person name="Kwon K."/>
        </authorList>
    </citation>
    <scope>NUCLEOTIDE SEQUENCE</scope>
    <source>
        <strain evidence="9">KACC 14158</strain>
    </source>
</reference>
<evidence type="ECO:0000256" key="6">
    <source>
        <dbReference type="ARBA" id="ARBA00023136"/>
    </source>
</evidence>
<dbReference type="PANTHER" id="PTHR48090:SF1">
    <property type="entry name" value="PROPHAGE BACTOPRENOL GLUCOSYL TRANSFERASE HOMOLOG"/>
    <property type="match status" value="1"/>
</dbReference>
<proteinExistence type="predicted"/>
<dbReference type="SUPFAM" id="SSF53448">
    <property type="entry name" value="Nucleotide-diphospho-sugar transferases"/>
    <property type="match status" value="1"/>
</dbReference>
<dbReference type="Proteomes" id="UP001176806">
    <property type="component" value="Unassembled WGS sequence"/>
</dbReference>
<feature type="domain" description="Glycosyltransferase 2-like" evidence="8">
    <location>
        <begin position="8"/>
        <end position="169"/>
    </location>
</feature>
<keyword evidence="4 7" id="KW-0812">Transmembrane</keyword>
<comment type="caution">
    <text evidence="9">The sequence shown here is derived from an EMBL/GenBank/DDBJ whole genome shotgun (WGS) entry which is preliminary data.</text>
</comment>
<evidence type="ECO:0000256" key="5">
    <source>
        <dbReference type="ARBA" id="ARBA00022989"/>
    </source>
</evidence>
<gene>
    <name evidence="9" type="ORF">Q4Q40_05120</name>
</gene>
<dbReference type="Pfam" id="PF00535">
    <property type="entry name" value="Glycos_transf_2"/>
    <property type="match status" value="1"/>
</dbReference>
<name>A0ABT8WK73_9FLAO</name>
<evidence type="ECO:0000256" key="4">
    <source>
        <dbReference type="ARBA" id="ARBA00022692"/>
    </source>
</evidence>
<dbReference type="InterPro" id="IPR050256">
    <property type="entry name" value="Glycosyltransferase_2"/>
</dbReference>
<feature type="transmembrane region" description="Helical" evidence="7">
    <location>
        <begin position="236"/>
        <end position="258"/>
    </location>
</feature>
<dbReference type="EC" id="2.4.-.-" evidence="9"/>
<dbReference type="EMBL" id="JAUOEL010000001">
    <property type="protein sequence ID" value="MDO5973560.1"/>
    <property type="molecule type" value="Genomic_DNA"/>
</dbReference>
<dbReference type="Gene3D" id="3.90.550.10">
    <property type="entry name" value="Spore Coat Polysaccharide Biosynthesis Protein SpsA, Chain A"/>
    <property type="match status" value="1"/>
</dbReference>
<dbReference type="GO" id="GO:0016757">
    <property type="term" value="F:glycosyltransferase activity"/>
    <property type="evidence" value="ECO:0007669"/>
    <property type="project" value="UniProtKB-KW"/>
</dbReference>
<evidence type="ECO:0000313" key="10">
    <source>
        <dbReference type="Proteomes" id="UP001176806"/>
    </source>
</evidence>
<keyword evidence="3 9" id="KW-0808">Transferase</keyword>
<protein>
    <submittedName>
        <fullName evidence="9">Glycosyltransferase family 2 protein</fullName>
        <ecNumber evidence="9">2.4.-.-</ecNumber>
    </submittedName>
</protein>
<dbReference type="RefSeq" id="WP_303300651.1">
    <property type="nucleotide sequence ID" value="NZ_BAABDA010000042.1"/>
</dbReference>